<dbReference type="PANTHER" id="PTHR16260:SF3">
    <property type="entry name" value="CHROMOSOME 14 OPEN READING FRAME 119-LIKE-RELATED"/>
    <property type="match status" value="1"/>
</dbReference>
<reference evidence="2" key="2">
    <citation type="journal article" date="2021" name="World Allergy Organ. J.">
        <title>Chromosome-level assembly of Dermatophagoides farinae genome and transcriptome reveals two novel allergens Der f 37 and Der f 39.</title>
        <authorList>
            <person name="Chen J."/>
            <person name="Cai Z."/>
            <person name="Fan D."/>
            <person name="Hu J."/>
            <person name="Hou Y."/>
            <person name="He Y."/>
            <person name="Zhang Z."/>
            <person name="Zhao Z."/>
            <person name="Gao P."/>
            <person name="Hu W."/>
            <person name="Sun J."/>
            <person name="Li J."/>
            <person name="Ji K."/>
        </authorList>
    </citation>
    <scope>NUCLEOTIDE SEQUENCE</scope>
    <source>
        <strain evidence="2">JKM2019</strain>
    </source>
</reference>
<feature type="region of interest" description="Disordered" evidence="1">
    <location>
        <begin position="253"/>
        <end position="275"/>
    </location>
</feature>
<evidence type="ECO:0000256" key="1">
    <source>
        <dbReference type="SAM" id="MobiDB-lite"/>
    </source>
</evidence>
<dbReference type="Pfam" id="PF14969">
    <property type="entry name" value="DUF4508"/>
    <property type="match status" value="1"/>
</dbReference>
<organism evidence="2">
    <name type="scientific">Dermatophagoides farinae</name>
    <name type="common">American house dust mite</name>
    <dbReference type="NCBI Taxonomy" id="6954"/>
    <lineage>
        <taxon>Eukaryota</taxon>
        <taxon>Metazoa</taxon>
        <taxon>Ecdysozoa</taxon>
        <taxon>Arthropoda</taxon>
        <taxon>Chelicerata</taxon>
        <taxon>Arachnida</taxon>
        <taxon>Acari</taxon>
        <taxon>Acariformes</taxon>
        <taxon>Sarcoptiformes</taxon>
        <taxon>Astigmata</taxon>
        <taxon>Psoroptidia</taxon>
        <taxon>Analgoidea</taxon>
        <taxon>Pyroglyphidae</taxon>
        <taxon>Dermatophagoidinae</taxon>
        <taxon>Dermatophagoides</taxon>
    </lineage>
</organism>
<dbReference type="Proteomes" id="UP000828236">
    <property type="component" value="Unassembled WGS sequence"/>
</dbReference>
<dbReference type="EMBL" id="SDOV01000005">
    <property type="protein sequence ID" value="KAH7640971.1"/>
    <property type="molecule type" value="Genomic_DNA"/>
</dbReference>
<accession>A0A9D4SGP6</accession>
<feature type="compositionally biased region" description="Basic and acidic residues" evidence="1">
    <location>
        <begin position="62"/>
        <end position="79"/>
    </location>
</feature>
<dbReference type="OrthoDB" id="6514241at2759"/>
<comment type="caution">
    <text evidence="2">The sequence shown here is derived from an EMBL/GenBank/DDBJ whole genome shotgun (WGS) entry which is preliminary data.</text>
</comment>
<reference evidence="2" key="1">
    <citation type="submission" date="2020-06" db="EMBL/GenBank/DDBJ databases">
        <authorList>
            <person name="Ji K."/>
            <person name="Li J."/>
        </authorList>
    </citation>
    <scope>NUCLEOTIDE SEQUENCE</scope>
    <source>
        <strain evidence="2">JKM2019</strain>
        <tissue evidence="2">Whole body</tissue>
    </source>
</reference>
<protein>
    <submittedName>
        <fullName evidence="2">Uncharacterized protein</fullName>
    </submittedName>
</protein>
<dbReference type="PANTHER" id="PTHR16260">
    <property type="entry name" value="SIMILAR TO 1700123O20RIK PROTEIN"/>
    <property type="match status" value="1"/>
</dbReference>
<dbReference type="InterPro" id="IPR028019">
    <property type="entry name" value="DUF4508"/>
</dbReference>
<evidence type="ECO:0000313" key="2">
    <source>
        <dbReference type="EMBL" id="KAH7640971.1"/>
    </source>
</evidence>
<feature type="compositionally biased region" description="Basic and acidic residues" evidence="1">
    <location>
        <begin position="257"/>
        <end position="267"/>
    </location>
</feature>
<sequence length="275" mass="32167">MSKFNDLNSDKQILYLVQWFAEFSEFQRQDFLSDHLCPIYRNFFQQNLFAGSNHDDDNNDGAQEKTVKQNGSKLEKETNGETLIDNNDESSKLADNMNESLKISKKPPSIFECRMKLFKEWFLNQWQDQDRIEFLLRLKNVDSEFVMDFYRRLLSDENISNLTTFQSIIENDDNRKRLVERLDMMNMAIFTTKKSNVLEHSQQQQQQIDLTVNGFSSSESKPDLLANCHSAIQQQQESTNNVDENTNNSQEENLIITDEHSNIDHDNNTTPDLLA</sequence>
<feature type="region of interest" description="Disordered" evidence="1">
    <location>
        <begin position="54"/>
        <end position="90"/>
    </location>
</feature>
<proteinExistence type="predicted"/>
<gene>
    <name evidence="2" type="ORF">HUG17_8440</name>
</gene>
<dbReference type="AlphaFoldDB" id="A0A9D4SGP6"/>
<name>A0A9D4SGP6_DERFA</name>